<dbReference type="STRING" id="479433.Caci_5222"/>
<dbReference type="SUPFAM" id="SSF46785">
    <property type="entry name" value="Winged helix' DNA-binding domain"/>
    <property type="match status" value="1"/>
</dbReference>
<dbReference type="InParanoid" id="C7Q6P6"/>
<evidence type="ECO:0000313" key="4">
    <source>
        <dbReference type="Proteomes" id="UP000000851"/>
    </source>
</evidence>
<dbReference type="Gene3D" id="3.30.420.40">
    <property type="match status" value="2"/>
</dbReference>
<dbReference type="Pfam" id="PF00480">
    <property type="entry name" value="ROK"/>
    <property type="match status" value="1"/>
</dbReference>
<dbReference type="eggNOG" id="COG1940">
    <property type="taxonomic scope" value="Bacteria"/>
</dbReference>
<dbReference type="AlphaFoldDB" id="C7Q6P6"/>
<dbReference type="SUPFAM" id="SSF53067">
    <property type="entry name" value="Actin-like ATPase domain"/>
    <property type="match status" value="1"/>
</dbReference>
<proteinExistence type="inferred from homology"/>
<dbReference type="Gene3D" id="1.10.10.10">
    <property type="entry name" value="Winged helix-like DNA-binding domain superfamily/Winged helix DNA-binding domain"/>
    <property type="match status" value="1"/>
</dbReference>
<feature type="compositionally biased region" description="Gly residues" evidence="2">
    <location>
        <begin position="72"/>
        <end position="87"/>
    </location>
</feature>
<dbReference type="InterPro" id="IPR000600">
    <property type="entry name" value="ROK"/>
</dbReference>
<comment type="similarity">
    <text evidence="1">Belongs to the ROK (NagC/XylR) family.</text>
</comment>
<keyword evidence="4" id="KW-1185">Reference proteome</keyword>
<evidence type="ECO:0000313" key="3">
    <source>
        <dbReference type="EMBL" id="ACU74081.1"/>
    </source>
</evidence>
<protein>
    <submittedName>
        <fullName evidence="3">ROK family protein</fullName>
    </submittedName>
</protein>
<dbReference type="InterPro" id="IPR036388">
    <property type="entry name" value="WH-like_DNA-bd_sf"/>
</dbReference>
<gene>
    <name evidence="3" type="ordered locus">Caci_5222</name>
</gene>
<name>C7Q6P6_CATAD</name>
<dbReference type="PANTHER" id="PTHR18964">
    <property type="entry name" value="ROK (REPRESSOR, ORF, KINASE) FAMILY"/>
    <property type="match status" value="1"/>
</dbReference>
<evidence type="ECO:0000256" key="1">
    <source>
        <dbReference type="ARBA" id="ARBA00006479"/>
    </source>
</evidence>
<dbReference type="PROSITE" id="PS01125">
    <property type="entry name" value="ROK"/>
    <property type="match status" value="1"/>
</dbReference>
<dbReference type="eggNOG" id="COG0640">
    <property type="taxonomic scope" value="Bacteria"/>
</dbReference>
<dbReference type="InterPro" id="IPR043129">
    <property type="entry name" value="ATPase_NBD"/>
</dbReference>
<organism evidence="3 4">
    <name type="scientific">Catenulispora acidiphila (strain DSM 44928 / JCM 14897 / NBRC 102108 / NRRL B-24433 / ID139908)</name>
    <dbReference type="NCBI Taxonomy" id="479433"/>
    <lineage>
        <taxon>Bacteria</taxon>
        <taxon>Bacillati</taxon>
        <taxon>Actinomycetota</taxon>
        <taxon>Actinomycetes</taxon>
        <taxon>Catenulisporales</taxon>
        <taxon>Catenulisporaceae</taxon>
        <taxon>Catenulispora</taxon>
    </lineage>
</organism>
<dbReference type="InterPro" id="IPR049874">
    <property type="entry name" value="ROK_cs"/>
</dbReference>
<accession>C7Q6P6</accession>
<dbReference type="InterPro" id="IPR036390">
    <property type="entry name" value="WH_DNA-bd_sf"/>
</dbReference>
<dbReference type="Proteomes" id="UP000000851">
    <property type="component" value="Chromosome"/>
</dbReference>
<evidence type="ECO:0000256" key="2">
    <source>
        <dbReference type="SAM" id="MobiDB-lite"/>
    </source>
</evidence>
<dbReference type="HOGENOM" id="CLU_036604_13_3_11"/>
<dbReference type="PANTHER" id="PTHR18964:SF173">
    <property type="entry name" value="GLUCOKINASE"/>
    <property type="match status" value="1"/>
</dbReference>
<dbReference type="KEGG" id="cai:Caci_5222"/>
<reference evidence="3 4" key="1">
    <citation type="journal article" date="2009" name="Stand. Genomic Sci.">
        <title>Complete genome sequence of Catenulispora acidiphila type strain (ID 139908).</title>
        <authorList>
            <person name="Copeland A."/>
            <person name="Lapidus A."/>
            <person name="Glavina Del Rio T."/>
            <person name="Nolan M."/>
            <person name="Lucas S."/>
            <person name="Chen F."/>
            <person name="Tice H."/>
            <person name="Cheng J.F."/>
            <person name="Bruce D."/>
            <person name="Goodwin L."/>
            <person name="Pitluck S."/>
            <person name="Mikhailova N."/>
            <person name="Pati A."/>
            <person name="Ivanova N."/>
            <person name="Mavromatis K."/>
            <person name="Chen A."/>
            <person name="Palaniappan K."/>
            <person name="Chain P."/>
            <person name="Land M."/>
            <person name="Hauser L."/>
            <person name="Chang Y.J."/>
            <person name="Jeffries C.D."/>
            <person name="Chertkov O."/>
            <person name="Brettin T."/>
            <person name="Detter J.C."/>
            <person name="Han C."/>
            <person name="Ali Z."/>
            <person name="Tindall B.J."/>
            <person name="Goker M."/>
            <person name="Bristow J."/>
            <person name="Eisen J.A."/>
            <person name="Markowitz V."/>
            <person name="Hugenholtz P."/>
            <person name="Kyrpides N.C."/>
            <person name="Klenk H.P."/>
        </authorList>
    </citation>
    <scope>NUCLEOTIDE SEQUENCE [LARGE SCALE GENOMIC DNA]</scope>
    <source>
        <strain evidence="4">DSM 44928 / JCM 14897 / NBRC 102108 / NRRL B-24433 / ID139908</strain>
    </source>
</reference>
<feature type="region of interest" description="Disordered" evidence="2">
    <location>
        <begin position="70"/>
        <end position="98"/>
    </location>
</feature>
<sequence length="429" mass="43476">MIHRTQPEESIVAAPPNLREEGRLRVLQVLLASTTTSRPELVRLTGLSRATVSVLVADLISAGLVVEENGANGSGGSSGSSGSGGSSGTPEAESRSMGRPALPLALNRSVAYAIGADIGHAHVRVALCDLHGTPVWETSRAKEVDRAPHETLDLAADLVRRALTENGVSGERVLGLGVGIAAPVDADGALSAEGIMPGWTGIRPGPELERRTGLATELTNDANAGALAEHMYGAGRDIEDMVYIRLSAGIGAGVIAAGRLQRGAGGLAGEIGHLPAVRDGLVCRCGNRGCLETIASPVAVARLLQDSWGEPVAPGDLPALLAAGTPGTARVVEDTGEAVGRALAGLVTLLNPRLIVVGGDLAAIGEPLFEPLRRGIARYALPSAARQVAVVAGRLGSSAEVRGAAARVLAGAAQTLAVMSGAEAAELLP</sequence>
<dbReference type="EMBL" id="CP001700">
    <property type="protein sequence ID" value="ACU74081.1"/>
    <property type="molecule type" value="Genomic_DNA"/>
</dbReference>